<feature type="compositionally biased region" description="Low complexity" evidence="2">
    <location>
        <begin position="299"/>
        <end position="314"/>
    </location>
</feature>
<evidence type="ECO:0000313" key="4">
    <source>
        <dbReference type="Proteomes" id="UP001156389"/>
    </source>
</evidence>
<dbReference type="Pfam" id="PF13714">
    <property type="entry name" value="PEP_mutase"/>
    <property type="match status" value="1"/>
</dbReference>
<proteinExistence type="inferred from homology"/>
<evidence type="ECO:0000256" key="2">
    <source>
        <dbReference type="SAM" id="MobiDB-lite"/>
    </source>
</evidence>
<sequence>MTSPLHVRRHAEVCAVLRDPYFVVPPAGAGAGDILDGPLGWLRRNVSRFSEGTVHRRRRALSEGLLDGIGPVRLRAEARDRARVAPPEQVPFVPVTVLASRLGWPEERLEEVVRATRAVAGAYQPGATAERAERADDGVRRLVAALPGGWYGDGAGRETEETAQRIGLLVQACEATAGLIRNTLRLKGTSTSRADVPGSARTEDLVAETLRLEPPVRGTRRQALAGAVLAGHGAVPEGTAVLLDFAAANRDPEVFADPDRFNPARPAPPHLTFGHGIRPCPGSAHALALACGVLDDSTPSHSAPSHSAPSHSAPGGKPRMKAMDRFEEFRLLHRAGVPLLLPNAWDHASAAALAGAGFRAVGTTSLGVAAAAGKPDGVGGTREETVRLACALTRLDALISVDIEGGFSERPEQVAALAAELAGAGVVGVNIEDGRADGTLAGQGRQCALIRAVKDAAPALFVNARTDTHWLPGPGHAAQTAGRVAAYQQAGADGVFVPGLQDGPAIAELAAGLEVPLNILHSPTGLSLPALAELGVRRVSCGSLLFRAALGAAVATAEAVERGTSLPAWPGGSTGIPSYAQAQALADEYGAGRP</sequence>
<gene>
    <name evidence="3" type="ORF">LHJ74_07455</name>
</gene>
<dbReference type="InterPro" id="IPR039556">
    <property type="entry name" value="ICL/PEPM"/>
</dbReference>
<evidence type="ECO:0000313" key="3">
    <source>
        <dbReference type="EMBL" id="MCT2589757.1"/>
    </source>
</evidence>
<name>A0ABT2JPE1_9ACTN</name>
<dbReference type="SUPFAM" id="SSF48264">
    <property type="entry name" value="Cytochrome P450"/>
    <property type="match status" value="1"/>
</dbReference>
<dbReference type="InterPro" id="IPR040442">
    <property type="entry name" value="Pyrv_kinase-like_dom_sf"/>
</dbReference>
<protein>
    <submittedName>
        <fullName evidence="3">Cytochrome P450</fullName>
    </submittedName>
</protein>
<dbReference type="PANTHER" id="PTHR46696">
    <property type="entry name" value="P450, PUTATIVE (EUROFUNG)-RELATED"/>
    <property type="match status" value="1"/>
</dbReference>
<comment type="caution">
    <text evidence="3">The sequence shown here is derived from an EMBL/GenBank/DDBJ whole genome shotgun (WGS) entry which is preliminary data.</text>
</comment>
<accession>A0ABT2JPE1</accession>
<dbReference type="RefSeq" id="WP_260216756.1">
    <property type="nucleotide sequence ID" value="NZ_JAJAGO010000003.1"/>
</dbReference>
<comment type="similarity">
    <text evidence="1">Belongs to the cytochrome P450 family.</text>
</comment>
<dbReference type="PANTHER" id="PTHR46696:SF1">
    <property type="entry name" value="CYTOCHROME P450 YJIB-RELATED"/>
    <property type="match status" value="1"/>
</dbReference>
<dbReference type="Proteomes" id="UP001156389">
    <property type="component" value="Unassembled WGS sequence"/>
</dbReference>
<dbReference type="Pfam" id="PF00067">
    <property type="entry name" value="p450"/>
    <property type="match status" value="1"/>
</dbReference>
<dbReference type="Gene3D" id="3.20.20.60">
    <property type="entry name" value="Phosphoenolpyruvate-binding domains"/>
    <property type="match status" value="1"/>
</dbReference>
<dbReference type="Gene3D" id="1.10.630.10">
    <property type="entry name" value="Cytochrome P450"/>
    <property type="match status" value="1"/>
</dbReference>
<evidence type="ECO:0000256" key="1">
    <source>
        <dbReference type="ARBA" id="ARBA00010617"/>
    </source>
</evidence>
<organism evidence="3 4">
    <name type="scientific">Streptomyces gossypii</name>
    <dbReference type="NCBI Taxonomy" id="2883101"/>
    <lineage>
        <taxon>Bacteria</taxon>
        <taxon>Bacillati</taxon>
        <taxon>Actinomycetota</taxon>
        <taxon>Actinomycetes</taxon>
        <taxon>Kitasatosporales</taxon>
        <taxon>Streptomycetaceae</taxon>
        <taxon>Streptomyces</taxon>
    </lineage>
</organism>
<dbReference type="InterPro" id="IPR036396">
    <property type="entry name" value="Cyt_P450_sf"/>
</dbReference>
<dbReference type="CDD" id="cd00377">
    <property type="entry name" value="ICL_PEPM"/>
    <property type="match status" value="1"/>
</dbReference>
<keyword evidence="4" id="KW-1185">Reference proteome</keyword>
<dbReference type="SUPFAM" id="SSF51621">
    <property type="entry name" value="Phosphoenolpyruvate/pyruvate domain"/>
    <property type="match status" value="1"/>
</dbReference>
<dbReference type="InterPro" id="IPR001128">
    <property type="entry name" value="Cyt_P450"/>
</dbReference>
<dbReference type="InterPro" id="IPR015813">
    <property type="entry name" value="Pyrv/PenolPyrv_kinase-like_dom"/>
</dbReference>
<feature type="region of interest" description="Disordered" evidence="2">
    <location>
        <begin position="298"/>
        <end position="318"/>
    </location>
</feature>
<reference evidence="3 4" key="1">
    <citation type="submission" date="2021-10" db="EMBL/GenBank/DDBJ databases">
        <title>Streptomyces gossypii sp. nov., isolated from soil collected from cotton field.</title>
        <authorList>
            <person name="Ge X."/>
            <person name="Chen X."/>
            <person name="Liu W."/>
        </authorList>
    </citation>
    <scope>NUCLEOTIDE SEQUENCE [LARGE SCALE GENOMIC DNA]</scope>
    <source>
        <strain evidence="3 4">N2-109</strain>
    </source>
</reference>
<dbReference type="EMBL" id="JAJAGO010000003">
    <property type="protein sequence ID" value="MCT2589757.1"/>
    <property type="molecule type" value="Genomic_DNA"/>
</dbReference>